<keyword evidence="4" id="KW-0808">Transferase</keyword>
<dbReference type="PROSITE" id="PS00606">
    <property type="entry name" value="KS3_1"/>
    <property type="match status" value="1"/>
</dbReference>
<dbReference type="Gene3D" id="3.40.50.12780">
    <property type="entry name" value="N-terminal domain of ligase-like"/>
    <property type="match status" value="1"/>
</dbReference>
<dbReference type="SUPFAM" id="SSF56801">
    <property type="entry name" value="Acetyl-CoA synthetase-like"/>
    <property type="match status" value="1"/>
</dbReference>
<dbReference type="OrthoDB" id="329835at2759"/>
<dbReference type="InterPro" id="IPR013968">
    <property type="entry name" value="PKS_KR"/>
</dbReference>
<keyword evidence="3" id="KW-0436">Ligase</keyword>
<evidence type="ECO:0000313" key="12">
    <source>
        <dbReference type="Proteomes" id="UP000248423"/>
    </source>
</evidence>
<dbReference type="InterPro" id="IPR018201">
    <property type="entry name" value="Ketoacyl_synth_AS"/>
</dbReference>
<dbReference type="Pfam" id="PF08659">
    <property type="entry name" value="KR"/>
    <property type="match status" value="1"/>
</dbReference>
<sequence length="3711" mass="407597">MIPVSTPDIAIIGMSCRVAGANSPSELWDVLASSKDVRTEISRFNSDGFYKPDGGPRKGLTNVRHAYVMPDGVDKFDNTFFKISPLEAEAMDPQQRLLLEITYEAIENAGITLDEFEGSDTAVYAGIFGNDYHTSLLRDVDATPKYMSTGTSNSIAANRISYVFDLHGPSLVIDTACSSTMVALNQAVAGLKAGESKMAVVCGANLIISPDMFVHMSELGFLSPSGRCQSFDAAGDGYARGEGVMAILLKPLNEALQNGDPIRAVIRGTRINQDGRTQGISLPSSEAQRNNLFSLYKQLELDPGSVQYIEAHGTGTAVGDPLEMSAIDAVFGDSHVVDKLVVGSVKSSIGHLESCAALVGIIKTVEALERATIPPQMLFRTPNPKINFDRISIPTALSDWPTSADGARRAGVNSFGFGGTNGHAVLEAFESTHAALRMFDEKRPYLFKVSAANTTSLVGLSKSIADYVEQERPALWDLSHTLLSRRSNLRKLAFITASSHDELVSKLRAEPQELLRSNTLDKKVAFIFTGQGAQWPEMGKQLLETSPLFRSVINECDEVLQSLPDAPSWKIAEELVKSKEKSRLSRASFSQPMCTALQVGLVEILKSWGISPSGVVGHSSGEIGAAYAAGFLSLRDAITIAFYRGLYLGENAPVKRDGPAGAMCAIGLGETDCANMLERYQGRVVLAAVNSPSSCTLSGDVDGIQSIVAECNENGTFCRALRVDMAYHSHHMLPLAPAYERAMNAVNVRPITGNPTCEMFSSVTRQTLTSSDCVPSYWRDNMVSCVRFLDALGQLATNVNPDVFIEIGPHPALKGPAGDALTSMGKTEYQYLHSCFRGQPDHEAMLNAAGSMIAANLPVLAGQVNAAQACHGLKSTYTAGRVLTNLPTYHWDHSTGFWAESRLSKNVRERRFPRHQLLGARFHNDIPLAPRWRNVFCLQDLGKIAPTLTDRPFYGSVAITLSMMVEAARQMSIENQLGMPLVQLQNIIFQNPIPFPEDPETTVEIHLVMYQHTNGGWELEIFSARSQSEMTWVKNCTSRLSFSRDEVAFPELTECRHDGDRLDYVLSFGTMQHPDLDDFSFNEEGACGRFSNPMLGYEDYKVDPAILSTVLQLPELVLQASGLPAAYHLLEIETLDLDITMPAIEKGSFCVTFPTRYTAGGKAEVAVYGESGHVLVARGMCLQRQEVIQKDPMLKSLFYNSKLQPDITRLSSTSALHISRVTELVTTKWPMSDVGIINLGSTTTRTLLSELQGVESHQRPKFRSLTIVGDYSVKPSSRVRSLDCLDGSLKLHFLIGKCRDVRSSMSSLLQNGVACVLLEDHEDESFFSETLDSICDVTGLGERNWRLGRLKPIANGTVVPDNVKIIAPSCVLSTPSAPNENPKFEGILLETQSLNQWMSTTTSTDRFDAIVVDSAEKSILVDWKGSQILPWLQFVVDHVKVLLWVSMTDGLTPHGNLSGSLLKTLQSEYPSARFVNLVFKGENDMDFITRTTLAVYDDIIHGEREIQLVVHDRRFHIQRYQPDDELSASVGIIPPVQEVAQRSPQLSIHQLTLSGPRSTLLLSERAGINVGRHQNTYRVLVDVSVVDLADAYRFNDHNMVDLPHLGRFFAGRAYSAFGSDSSSIRVVGWHTNAHRSVIDLPASQVFPIPEGTSAVDAVVQYAAYTTAATVLGDIARCRRGDRLYICVPGVLGEALTSTAGLLGVRVVSESRGADVAIEYVTEKGLLLNGSPISLEKLAVTDAFHNSVASRLGPRLALNSHVSKFHIKDHQVAFERAVEQPFAVVLSHSDDDDLGNAVTWYPSKKPLFRDDGAYIIIGGSGGLGQYLCSWMIQNGAKHLYVLSRRGILAAGARETVEAVERLHGHLEVVSADATDSNAVQNALVSIRQVIPIRGCLNLAMILKNSPFSTMTDEQWDEVLRVKVDTTWNLHQHTLQDELDFFIMFSSISSICGNRAQANYATGNAYLNSMAEYRHGLGLPGTAVALGAMSGIGVLANNEELLRILRQSGLDIVDAKGLEKVMEAAILSSQSRDHATITVGLQMFETLDDKVQAESDQTQIFWTEWPEFACLMDHKASASGAAEELSLLDQVQALDSDAALGALLKGFRVCLSNITGQHESSFDPASPLSVYGLDSLNAVGVRYWFFKEIGVDLPVFDVLGCTSINALLARAYQKLEGQTATEVISIPQPVAHSEVAVRPLSHSQQRLWFLYRFLSDKTVYNLLLVCHIIGSVDVTKLAKAWTVLMERHEVLRSKIVDTADGLQQLPISEMAFPLTVVETSEEDFQQREDALTQIARVHHFDVEGGELIRGWLLRSPTKARFFLASNHLAWDRSSVPTIFSETSTIYKSLLAGEQPEAELHPVPFQFIDYTLWQSEWLNQEALTSPMISYWEKKLAGIPQAVSLLPFALREQRPSMKVYEVGRVQHVLDAGLATTIKDFCKRHAVTPFMFVTSALGAVLSRLTGDEDVIIGITDGDRGHSAFDQLIGFTVNMLPLRSHITRHMPYMTFLEQFRTTCLEAYEHHAVPFDYLLQKLNIPRSTSHSPVFQITVNYQVQGGFPEVDFGEFKFAEYDHYNARSQSDIALEVEELGTGELLCGWDFDSSLYDEAGVLELVEMYRLFIEDVIATDGVGPIGDFQLVSSADLARIASALQPSYEGEPSLEQLNRSLFPVLFDAAVGGNPNKTALVDCHGSLTYSELEVRTNAVANTLLDNGAQMGDRIGICCEQSNSLVIAVYGILRAGCVYVPIDPDFPAERISWMIEDVGISRIIVDDLSDKKSQQILMCGFELQHLYEVDKVSQDPHKMQAPVLPRAIEPSDNFCCIFTSGSTGRPKGVYIGHAQLRYQMHGYNKYIDTSSDDLILLASAMVFDMSLPAIFGTIQYGATMFVASREARYSAIEMINTLVTRQITNCIFTPTQVKVMLQAPNKKDLSLWTNLRSLVLGGEAVSTHLVRDFFALELPQARFFNGYAPSETTVVNTLKELFPEDAGRSDIPLNVPFFPARFYILDEEMRPVPFGVPGELYIGGPNVNQGYVNRPEMTAKAFLDDPFAPESEIQSGFGKLYRTGDAFCLSRDETVRALGRIGSDRQVKIRSMRVELQEIENAIWSAYESLQEEGGPPLSLVAVTYHRKGELDGLLAAYLAPSGAVEVGDEEQRRLSGYLRLALKATLPVHMLPAAYVFVRDLPRTITGKIDHLAISSWQAPTVNVASGVTSHEPLSETESLVASVWKDVLHIGENLSPSDDLFALGGHSLILLQIQSEIADKCGVTISLAEMFANPSLREIGYLLAQYQHGDANGHSEEAISSEREPSATIDWQKETALPGPWTVASPPAGSPAAIVVTGATSMIGAHFVHLMLTLSPVSVHCIGVQATSEHEARASVLATFSKWNLLDVSSEALERLCVYRGSLSHPSLGLSEDTVHQLDEQTDQIYHFESDVSLLKNYEALRPTNIGSLHFLIDLARGSHSGKVKTLHYLSSWGVPHLQSWASSSLSNPDGYIDGEKELTNMTPGGENTLGYLKCRWVCEALLYEAAKRGLPVSIYRACMCGSAPHSGRGLERTDINRRILEACLQTGLVPDFRSANGGGMSWISVDYLVQSIKHLSNDSTGITGQARIFNYQAEKHIPYTQLPAVLGGDPTHDGVSLVAVPPAEWFEALRESHNPEMIMHAEVLEQWFEAGWTPFALQGETCERLASVGLVAPTVTRDFLLKQVVGTVRF</sequence>
<dbReference type="InterPro" id="IPR001242">
    <property type="entry name" value="Condensation_dom"/>
</dbReference>
<comment type="caution">
    <text evidence="7">Lacks conserved residue(s) required for the propagation of feature annotation.</text>
</comment>
<name>A0A319FNZ1_ASPSB</name>
<dbReference type="Gene3D" id="3.30.559.10">
    <property type="entry name" value="Chloramphenicol acetyltransferase-like domain"/>
    <property type="match status" value="1"/>
</dbReference>
<dbReference type="InterPro" id="IPR016039">
    <property type="entry name" value="Thiolase-like"/>
</dbReference>
<protein>
    <submittedName>
        <fullName evidence="11">Putative polyketide synthase</fullName>
    </submittedName>
</protein>
<evidence type="ECO:0000259" key="10">
    <source>
        <dbReference type="PROSITE" id="PS52019"/>
    </source>
</evidence>
<feature type="domain" description="PKS/mFAS DH" evidence="10">
    <location>
        <begin position="915"/>
        <end position="1193"/>
    </location>
</feature>
<dbReference type="CDD" id="cd00833">
    <property type="entry name" value="PKS"/>
    <property type="match status" value="1"/>
</dbReference>
<dbReference type="InterPro" id="IPR042099">
    <property type="entry name" value="ANL_N_sf"/>
</dbReference>
<dbReference type="Pfam" id="PF02801">
    <property type="entry name" value="Ketoacyl-synt_C"/>
    <property type="match status" value="1"/>
</dbReference>
<evidence type="ECO:0000256" key="7">
    <source>
        <dbReference type="PROSITE-ProRule" id="PRU01363"/>
    </source>
</evidence>
<dbReference type="InterPro" id="IPR020806">
    <property type="entry name" value="PKS_PP-bd"/>
</dbReference>
<keyword evidence="5" id="KW-0511">Multifunctional enzyme</keyword>
<dbReference type="InterPro" id="IPR010071">
    <property type="entry name" value="AA_adenyl_dom"/>
</dbReference>
<dbReference type="InterPro" id="IPR014030">
    <property type="entry name" value="Ketoacyl_synth_N"/>
</dbReference>
<dbReference type="Pfam" id="PF00501">
    <property type="entry name" value="AMP-binding"/>
    <property type="match status" value="1"/>
</dbReference>
<dbReference type="GO" id="GO:0006633">
    <property type="term" value="P:fatty acid biosynthetic process"/>
    <property type="evidence" value="ECO:0007669"/>
    <property type="project" value="InterPro"/>
</dbReference>
<dbReference type="Gene3D" id="3.30.559.30">
    <property type="entry name" value="Nonribosomal peptide synthetase, condensation domain"/>
    <property type="match status" value="1"/>
</dbReference>
<dbReference type="InterPro" id="IPR023213">
    <property type="entry name" value="CAT-like_dom_sf"/>
</dbReference>
<dbReference type="CDD" id="cd05930">
    <property type="entry name" value="A_NRPS"/>
    <property type="match status" value="1"/>
</dbReference>
<evidence type="ECO:0000313" key="11">
    <source>
        <dbReference type="EMBL" id="PYI12323.1"/>
    </source>
</evidence>
<dbReference type="InterPro" id="IPR013120">
    <property type="entry name" value="FAR_NAD-bd"/>
</dbReference>
<dbReference type="EMBL" id="KZ826315">
    <property type="protein sequence ID" value="PYI12323.1"/>
    <property type="molecule type" value="Genomic_DNA"/>
</dbReference>
<dbReference type="Gene3D" id="3.40.47.10">
    <property type="match status" value="1"/>
</dbReference>
<evidence type="ECO:0000256" key="6">
    <source>
        <dbReference type="ARBA" id="ARBA00029443"/>
    </source>
</evidence>
<dbReference type="InterPro" id="IPR000873">
    <property type="entry name" value="AMP-dep_synth/lig_dom"/>
</dbReference>
<dbReference type="Proteomes" id="UP000248423">
    <property type="component" value="Unassembled WGS sequence"/>
</dbReference>
<dbReference type="Gene3D" id="3.40.366.10">
    <property type="entry name" value="Malonyl-Coenzyme A Acyl Carrier Protein, domain 2"/>
    <property type="match status" value="1"/>
</dbReference>
<keyword evidence="1" id="KW-0596">Phosphopantetheine</keyword>
<dbReference type="Gene3D" id="3.10.129.110">
    <property type="entry name" value="Polyketide synthase dehydratase"/>
    <property type="match status" value="1"/>
</dbReference>
<dbReference type="Pfam" id="PF00668">
    <property type="entry name" value="Condensation"/>
    <property type="match status" value="1"/>
</dbReference>
<dbReference type="SUPFAM" id="SSF53901">
    <property type="entry name" value="Thiolase-like"/>
    <property type="match status" value="1"/>
</dbReference>
<keyword evidence="12" id="KW-1185">Reference proteome</keyword>
<dbReference type="STRING" id="1448318.A0A319FNZ1"/>
<dbReference type="Pfam" id="PF07993">
    <property type="entry name" value="NAD_binding_4"/>
    <property type="match status" value="1"/>
</dbReference>
<dbReference type="SUPFAM" id="SSF47336">
    <property type="entry name" value="ACP-like"/>
    <property type="match status" value="2"/>
</dbReference>
<evidence type="ECO:0000256" key="5">
    <source>
        <dbReference type="ARBA" id="ARBA00023268"/>
    </source>
</evidence>
<dbReference type="InterPro" id="IPR016035">
    <property type="entry name" value="Acyl_Trfase/lysoPLipase"/>
</dbReference>
<evidence type="ECO:0000259" key="8">
    <source>
        <dbReference type="PROSITE" id="PS50075"/>
    </source>
</evidence>
<dbReference type="InterPro" id="IPR049900">
    <property type="entry name" value="PKS_mFAS_DH"/>
</dbReference>
<dbReference type="GO" id="GO:0004312">
    <property type="term" value="F:fatty acid synthase activity"/>
    <property type="evidence" value="ECO:0007669"/>
    <property type="project" value="TreeGrafter"/>
</dbReference>
<proteinExistence type="inferred from homology"/>
<dbReference type="SUPFAM" id="SSF55048">
    <property type="entry name" value="Probable ACP-binding domain of malonyl-CoA ACP transacylase"/>
    <property type="match status" value="1"/>
</dbReference>
<dbReference type="SMART" id="SM00822">
    <property type="entry name" value="PKS_KR"/>
    <property type="match status" value="1"/>
</dbReference>
<evidence type="ECO:0000259" key="9">
    <source>
        <dbReference type="PROSITE" id="PS52004"/>
    </source>
</evidence>
<dbReference type="Pfam" id="PF00698">
    <property type="entry name" value="Acyl_transf_1"/>
    <property type="match status" value="1"/>
</dbReference>
<dbReference type="Pfam" id="PF00109">
    <property type="entry name" value="ketoacyl-synt"/>
    <property type="match status" value="1"/>
</dbReference>
<dbReference type="Gene3D" id="1.10.1200.10">
    <property type="entry name" value="ACP-like"/>
    <property type="match status" value="1"/>
</dbReference>
<dbReference type="SUPFAM" id="SSF51735">
    <property type="entry name" value="NAD(P)-binding Rossmann-fold domains"/>
    <property type="match status" value="2"/>
</dbReference>
<dbReference type="CDD" id="cd20483">
    <property type="entry name" value="C_PKS-NRPS"/>
    <property type="match status" value="1"/>
</dbReference>
<dbReference type="PANTHER" id="PTHR43775:SF37">
    <property type="entry name" value="SI:DKEY-61P9.11"/>
    <property type="match status" value="1"/>
</dbReference>
<dbReference type="Pfam" id="PF00550">
    <property type="entry name" value="PP-binding"/>
    <property type="match status" value="2"/>
</dbReference>
<evidence type="ECO:0000256" key="2">
    <source>
        <dbReference type="ARBA" id="ARBA00022553"/>
    </source>
</evidence>
<feature type="domain" description="Carrier" evidence="8">
    <location>
        <begin position="2096"/>
        <end position="2173"/>
    </location>
</feature>
<dbReference type="SMART" id="SM00825">
    <property type="entry name" value="PKS_KS"/>
    <property type="match status" value="1"/>
</dbReference>
<dbReference type="GO" id="GO:0044550">
    <property type="term" value="P:secondary metabolite biosynthetic process"/>
    <property type="evidence" value="ECO:0007669"/>
    <property type="project" value="TreeGrafter"/>
</dbReference>
<feature type="region of interest" description="N-terminal hotdog fold" evidence="7">
    <location>
        <begin position="915"/>
        <end position="1047"/>
    </location>
</feature>
<dbReference type="VEuPathDB" id="FungiDB:BO78DRAFT_1697"/>
<dbReference type="InterPro" id="IPR009081">
    <property type="entry name" value="PP-bd_ACP"/>
</dbReference>
<dbReference type="GO" id="GO:0004315">
    <property type="term" value="F:3-oxoacyl-[acyl-carrier-protein] synthase activity"/>
    <property type="evidence" value="ECO:0007669"/>
    <property type="project" value="InterPro"/>
</dbReference>
<dbReference type="Gene3D" id="3.90.180.10">
    <property type="entry name" value="Medium-chain alcohol dehydrogenases, catalytic domain"/>
    <property type="match status" value="1"/>
</dbReference>
<organism evidence="11 12">
    <name type="scientific">Aspergillus sclerotiicarbonarius (strain CBS 121057 / IBT 28362)</name>
    <dbReference type="NCBI Taxonomy" id="1448318"/>
    <lineage>
        <taxon>Eukaryota</taxon>
        <taxon>Fungi</taxon>
        <taxon>Dikarya</taxon>
        <taxon>Ascomycota</taxon>
        <taxon>Pezizomycotina</taxon>
        <taxon>Eurotiomycetes</taxon>
        <taxon>Eurotiomycetidae</taxon>
        <taxon>Eurotiales</taxon>
        <taxon>Aspergillaceae</taxon>
        <taxon>Aspergillus</taxon>
        <taxon>Aspergillus subgen. Circumdati</taxon>
    </lineage>
</organism>
<evidence type="ECO:0000256" key="4">
    <source>
        <dbReference type="ARBA" id="ARBA00022679"/>
    </source>
</evidence>
<dbReference type="SUPFAM" id="SSF52777">
    <property type="entry name" value="CoA-dependent acyltransferases"/>
    <property type="match status" value="2"/>
</dbReference>
<evidence type="ECO:0000256" key="3">
    <source>
        <dbReference type="ARBA" id="ARBA00022598"/>
    </source>
</evidence>
<dbReference type="PROSITE" id="PS50075">
    <property type="entry name" value="CARRIER"/>
    <property type="match status" value="2"/>
</dbReference>
<dbReference type="InterPro" id="IPR042104">
    <property type="entry name" value="PKS_dehydratase_sf"/>
</dbReference>
<dbReference type="InterPro" id="IPR036736">
    <property type="entry name" value="ACP-like_sf"/>
</dbReference>
<dbReference type="Gene3D" id="3.40.50.720">
    <property type="entry name" value="NAD(P)-binding Rossmann-like Domain"/>
    <property type="match status" value="2"/>
</dbReference>
<dbReference type="GO" id="GO:0016874">
    <property type="term" value="F:ligase activity"/>
    <property type="evidence" value="ECO:0007669"/>
    <property type="project" value="UniProtKB-KW"/>
</dbReference>
<dbReference type="NCBIfam" id="TIGR01733">
    <property type="entry name" value="AA-adenyl-dom"/>
    <property type="match status" value="1"/>
</dbReference>
<dbReference type="PROSITE" id="PS52004">
    <property type="entry name" value="KS3_2"/>
    <property type="match status" value="1"/>
</dbReference>
<dbReference type="InterPro" id="IPR016036">
    <property type="entry name" value="Malonyl_transacylase_ACP-bd"/>
</dbReference>
<feature type="domain" description="Carrier" evidence="8">
    <location>
        <begin position="3211"/>
        <end position="3287"/>
    </location>
</feature>
<dbReference type="InterPro" id="IPR020841">
    <property type="entry name" value="PKS_Beta-ketoAc_synthase_dom"/>
</dbReference>
<feature type="domain" description="Ketosynthase family 3 (KS3)" evidence="9">
    <location>
        <begin position="6"/>
        <end position="428"/>
    </location>
</feature>
<dbReference type="PANTHER" id="PTHR43775">
    <property type="entry name" value="FATTY ACID SYNTHASE"/>
    <property type="match status" value="1"/>
</dbReference>
<dbReference type="InterPro" id="IPR001227">
    <property type="entry name" value="Ac_transferase_dom_sf"/>
</dbReference>
<dbReference type="InterPro" id="IPR045851">
    <property type="entry name" value="AMP-bd_C_sf"/>
</dbReference>
<dbReference type="InterPro" id="IPR014031">
    <property type="entry name" value="Ketoacyl_synth_C"/>
</dbReference>
<dbReference type="Gene3D" id="3.30.300.30">
    <property type="match status" value="1"/>
</dbReference>
<dbReference type="Pfam" id="PF16197">
    <property type="entry name" value="KAsynt_C_assoc"/>
    <property type="match status" value="1"/>
</dbReference>
<dbReference type="InterPro" id="IPR057326">
    <property type="entry name" value="KR_dom"/>
</dbReference>
<accession>A0A319FNZ1</accession>
<dbReference type="CDD" id="cd05274">
    <property type="entry name" value="KR_FAS_SDR_x"/>
    <property type="match status" value="1"/>
</dbReference>
<feature type="region of interest" description="C-terminal hotdog fold" evidence="7">
    <location>
        <begin position="1059"/>
        <end position="1193"/>
    </location>
</feature>
<dbReference type="PROSITE" id="PS52019">
    <property type="entry name" value="PKS_MFAS_DH"/>
    <property type="match status" value="1"/>
</dbReference>
<dbReference type="SMART" id="SM00823">
    <property type="entry name" value="PKS_PP"/>
    <property type="match status" value="2"/>
</dbReference>
<comment type="similarity">
    <text evidence="6">In the C-terminal section; belongs to the NRP synthetase family.</text>
</comment>
<dbReference type="GO" id="GO:0031177">
    <property type="term" value="F:phosphopantetheine binding"/>
    <property type="evidence" value="ECO:0007669"/>
    <property type="project" value="InterPro"/>
</dbReference>
<dbReference type="InterPro" id="IPR014043">
    <property type="entry name" value="Acyl_transferase_dom"/>
</dbReference>
<gene>
    <name evidence="11" type="ORF">BO78DRAFT_1697</name>
</gene>
<dbReference type="SMART" id="SM00827">
    <property type="entry name" value="PKS_AT"/>
    <property type="match status" value="1"/>
</dbReference>
<dbReference type="SUPFAM" id="SSF52151">
    <property type="entry name" value="FabD/lysophospholipase-like"/>
    <property type="match status" value="1"/>
</dbReference>
<dbReference type="InterPro" id="IPR036291">
    <property type="entry name" value="NAD(P)-bd_dom_sf"/>
</dbReference>
<dbReference type="InterPro" id="IPR032821">
    <property type="entry name" value="PKS_assoc"/>
</dbReference>
<evidence type="ECO:0000256" key="1">
    <source>
        <dbReference type="ARBA" id="ARBA00022450"/>
    </source>
</evidence>
<dbReference type="InterPro" id="IPR050091">
    <property type="entry name" value="PKS_NRPS_Biosynth_Enz"/>
</dbReference>
<keyword evidence="2" id="KW-0597">Phosphoprotein</keyword>
<reference evidence="11 12" key="1">
    <citation type="submission" date="2018-02" db="EMBL/GenBank/DDBJ databases">
        <title>The genomes of Aspergillus section Nigri reveals drivers in fungal speciation.</title>
        <authorList>
            <consortium name="DOE Joint Genome Institute"/>
            <person name="Vesth T.C."/>
            <person name="Nybo J."/>
            <person name="Theobald S."/>
            <person name="Brandl J."/>
            <person name="Frisvad J.C."/>
            <person name="Nielsen K.F."/>
            <person name="Lyhne E.K."/>
            <person name="Kogle M.E."/>
            <person name="Kuo A."/>
            <person name="Riley R."/>
            <person name="Clum A."/>
            <person name="Nolan M."/>
            <person name="Lipzen A."/>
            <person name="Salamov A."/>
            <person name="Henrissat B."/>
            <person name="Wiebenga A."/>
            <person name="De vries R.P."/>
            <person name="Grigoriev I.V."/>
            <person name="Mortensen U.H."/>
            <person name="Andersen M.R."/>
            <person name="Baker S.E."/>
        </authorList>
    </citation>
    <scope>NUCLEOTIDE SEQUENCE [LARGE SCALE GENOMIC DNA]</scope>
    <source>
        <strain evidence="11 12">CBS 121057</strain>
    </source>
</reference>